<accession>A0A942UZQ9</accession>
<dbReference type="RefSeq" id="WP_203367694.1">
    <property type="nucleotide sequence ID" value="NZ_WSFT01000053.1"/>
</dbReference>
<evidence type="ECO:0008006" key="3">
    <source>
        <dbReference type="Google" id="ProtNLM"/>
    </source>
</evidence>
<sequence>MKLNNISSLLNKTIDNTSKDIFIKGTIIDVKLLEKLNNQILIELANGEIVKAETKIPLDARVGSNLEFIVKDKKDGILYLKPNEENLAEKTSIDLINKVIDEYNLVESKKNIEMVKGLVSLDMNINKESIANTIKNINILEVLYNKLDNTSLQNNKEQLIVKDQVFNNKISEKELDKLISLNLKELDKESSIIKNFFYDKQSNENNKELELKENTIKSLLFLIKNDMKINLENLKFTMDIIEGKNFLSSNLKEIIKNLSSNNKYEKLSDKIKNLIEIDKYFLGEKSDKSFIKNYYTKLTEVVEEINKKVSNEDNNQIKTLLDSTKNELEYLKNINKNMSLLYYPLKIKNEEILDKILIFNKNKNKFKKDKFKIYFSLNTINLDEVNITYEIVESRNTITFNLKDRNIASYFEENKYSLEKHLVQSGIKNFIININISKEVAAFNLLDDVDYDNYIFDARV</sequence>
<organism evidence="1 2">
    <name type="scientific">Anaeromonas frigoriresistens</name>
    <dbReference type="NCBI Taxonomy" id="2683708"/>
    <lineage>
        <taxon>Bacteria</taxon>
        <taxon>Bacillati</taxon>
        <taxon>Bacillota</taxon>
        <taxon>Tissierellia</taxon>
        <taxon>Tissierellales</taxon>
        <taxon>Thermohalobacteraceae</taxon>
        <taxon>Anaeromonas</taxon>
    </lineage>
</organism>
<gene>
    <name evidence="1" type="ORF">GOQ27_14995</name>
</gene>
<proteinExistence type="predicted"/>
<protein>
    <recommendedName>
        <fullName evidence="3">Flagellar hook-length control protein FliK</fullName>
    </recommendedName>
</protein>
<dbReference type="EMBL" id="WSFT01000053">
    <property type="protein sequence ID" value="MBS4539779.1"/>
    <property type="molecule type" value="Genomic_DNA"/>
</dbReference>
<name>A0A942UZQ9_9FIRM</name>
<comment type="caution">
    <text evidence="1">The sequence shown here is derived from an EMBL/GenBank/DDBJ whole genome shotgun (WGS) entry which is preliminary data.</text>
</comment>
<reference evidence="1" key="1">
    <citation type="submission" date="2019-12" db="EMBL/GenBank/DDBJ databases">
        <title>Clostridiaceae gen. nov. sp. nov., isolated from sediment in Xinjiang, China.</title>
        <authorList>
            <person name="Zhang R."/>
        </authorList>
    </citation>
    <scope>NUCLEOTIDE SEQUENCE</scope>
    <source>
        <strain evidence="1">D2Q-11</strain>
    </source>
</reference>
<evidence type="ECO:0000313" key="2">
    <source>
        <dbReference type="Proteomes" id="UP000724672"/>
    </source>
</evidence>
<evidence type="ECO:0000313" key="1">
    <source>
        <dbReference type="EMBL" id="MBS4539779.1"/>
    </source>
</evidence>
<dbReference type="AlphaFoldDB" id="A0A942UZQ9"/>
<keyword evidence="2" id="KW-1185">Reference proteome</keyword>
<dbReference type="Proteomes" id="UP000724672">
    <property type="component" value="Unassembled WGS sequence"/>
</dbReference>